<evidence type="ECO:0000313" key="4">
    <source>
        <dbReference type="Proteomes" id="UP000095131"/>
    </source>
</evidence>
<evidence type="ECO:0000313" key="1">
    <source>
        <dbReference type="EMBL" id="ANU38865.1"/>
    </source>
</evidence>
<dbReference type="STRING" id="45658.VSVS12_03412"/>
<dbReference type="EMBL" id="MDCJ01000007">
    <property type="protein sequence ID" value="ODS05624.1"/>
    <property type="molecule type" value="Genomic_DNA"/>
</dbReference>
<reference evidence="1 3" key="1">
    <citation type="submission" date="2016-07" db="EMBL/GenBank/DDBJ databases">
        <title>Genome sequencing of Vibrio scophthalmi strain VS-05, an isolated from Paralichthys olivaceus.</title>
        <authorList>
            <person name="Han H.-J."/>
        </authorList>
    </citation>
    <scope>NUCLEOTIDE SEQUENCE [LARGE SCALE GENOMIC DNA]</scope>
    <source>
        <strain evidence="1 3">VS-05</strain>
    </source>
</reference>
<dbReference type="InterPro" id="IPR021284">
    <property type="entry name" value="DUF2750"/>
</dbReference>
<protein>
    <recommendedName>
        <fullName evidence="5">DUF2750 domain-containing protein</fullName>
    </recommendedName>
</protein>
<dbReference type="EMBL" id="CP016415">
    <property type="protein sequence ID" value="ANU38865.1"/>
    <property type="molecule type" value="Genomic_DNA"/>
</dbReference>
<keyword evidence="3" id="KW-1185">Reference proteome</keyword>
<proteinExistence type="predicted"/>
<dbReference type="Proteomes" id="UP000092528">
    <property type="component" value="Chromosome 2"/>
</dbReference>
<dbReference type="AlphaFoldDB" id="A0A1C7FFL4"/>
<sequence length="129" mass="15000">MIKRLPMSDSSAVTVPRDPMARFDAFFKAIVESKKIWLLIDEHGSVLLNTDDEECVPVWPSEEHALQWATDEWEGFTAEPISLAKWKSRWTRGLEQDDLSLVVFPDAEGEGLVLYPDEFEFEMIKRERR</sequence>
<reference evidence="2 4" key="2">
    <citation type="submission" date="2016-08" db="EMBL/GenBank/DDBJ databases">
        <title>Genome sequencing of Vibrio scophthalmi strain FP3289, an isolated from Paralichthys olivaceus.</title>
        <authorList>
            <person name="Han H.-J."/>
        </authorList>
    </citation>
    <scope>NUCLEOTIDE SEQUENCE [LARGE SCALE GENOMIC DNA]</scope>
    <source>
        <strain evidence="2 4">FP3289</strain>
    </source>
</reference>
<dbReference type="PATRIC" id="fig|45658.7.peg.3795"/>
<dbReference type="Pfam" id="PF11042">
    <property type="entry name" value="DUF2750"/>
    <property type="match status" value="1"/>
</dbReference>
<evidence type="ECO:0000313" key="3">
    <source>
        <dbReference type="Proteomes" id="UP000092528"/>
    </source>
</evidence>
<evidence type="ECO:0000313" key="2">
    <source>
        <dbReference type="EMBL" id="ODS05624.1"/>
    </source>
</evidence>
<gene>
    <name evidence="2" type="ORF">VSF3289_04765</name>
    <name evidence="1" type="ORF">VSVS05_03829</name>
</gene>
<evidence type="ECO:0008006" key="5">
    <source>
        <dbReference type="Google" id="ProtNLM"/>
    </source>
</evidence>
<dbReference type="Proteomes" id="UP000095131">
    <property type="component" value="Unassembled WGS sequence"/>
</dbReference>
<accession>A0A1C7FFL4</accession>
<name>A0A1C7FFL4_9VIBR</name>
<organism evidence="1 3">
    <name type="scientific">Vibrio scophthalmi</name>
    <dbReference type="NCBI Taxonomy" id="45658"/>
    <lineage>
        <taxon>Bacteria</taxon>
        <taxon>Pseudomonadati</taxon>
        <taxon>Pseudomonadota</taxon>
        <taxon>Gammaproteobacteria</taxon>
        <taxon>Vibrionales</taxon>
        <taxon>Vibrionaceae</taxon>
        <taxon>Vibrio</taxon>
    </lineage>
</organism>